<dbReference type="EMBL" id="JABANO010038870">
    <property type="protein sequence ID" value="KAF4697848.1"/>
    <property type="molecule type" value="Genomic_DNA"/>
</dbReference>
<comment type="caution">
    <text evidence="4">The sequence shown here is derived from an EMBL/GenBank/DDBJ whole genome shotgun (WGS) entry which is preliminary data.</text>
</comment>
<protein>
    <recommendedName>
        <fullName evidence="3">EF-hand domain-containing protein</fullName>
    </recommendedName>
</protein>
<dbReference type="GO" id="GO:0005509">
    <property type="term" value="F:calcium ion binding"/>
    <property type="evidence" value="ECO:0007669"/>
    <property type="project" value="InterPro"/>
</dbReference>
<dbReference type="AlphaFoldDB" id="A0A7J6PP03"/>
<dbReference type="CDD" id="cd00051">
    <property type="entry name" value="EFh"/>
    <property type="match status" value="1"/>
</dbReference>
<dbReference type="SUPFAM" id="SSF47473">
    <property type="entry name" value="EF-hand"/>
    <property type="match status" value="1"/>
</dbReference>
<gene>
    <name evidence="4" type="ORF">FOZ63_033443</name>
</gene>
<sequence length="566" mass="62536">TLDFHEFLEIMLEKMTEKDSKDEVEKAYEMFRGESGKVSYDDLKAVAEELGDRIAEEELREMVTEADLDGDGLISEEEFIRIILKPVLYLSAKGVPSRSFVVFAGSRVSEDEREGGWLASDGDEEEEEEEQDIELVTIEKIINRAARGLQRWCEEDEGEEKVRSLLEVIWTTSLNYIKRQVVLGKMIALPTLGTLFTREGVPCIAFAEQLILDYGLTYQPGESYCLGLVGPATRIAFGVVAELSVRKGGDTVTAAMAEEGLKRIFREVAEAMSMYRTDMTMVLESIGTVVCRNKVVGFQPFVEYGAESARGGSALRSPITLKGLERYHRARQRSARGLELEDGKGFASHGGDGGLYSGVVSPSKAVVPALDLRRSFRARRYTNPQGASTQRSHRTELSDIVDLSSRTPGAPSTQVEGHSMDSSIVARIGSNYTPLSRRMVARPARSGEGLAWIPGAASMLGQRFMPLDAPSMDSGGEGRLARQRRPLVFSSRKLWRAMKDLGHSEESLLENFNRYDSYIHSAALEACISPVDAGLLGRIDLKICNCSWYGLVGEHERESVNSALGE</sequence>
<organism evidence="4 5">
    <name type="scientific">Perkinsus olseni</name>
    <name type="common">Perkinsus atlanticus</name>
    <dbReference type="NCBI Taxonomy" id="32597"/>
    <lineage>
        <taxon>Eukaryota</taxon>
        <taxon>Sar</taxon>
        <taxon>Alveolata</taxon>
        <taxon>Perkinsozoa</taxon>
        <taxon>Perkinsea</taxon>
        <taxon>Perkinsida</taxon>
        <taxon>Perkinsidae</taxon>
        <taxon>Perkinsus</taxon>
    </lineage>
</organism>
<dbReference type="Gene3D" id="1.10.238.10">
    <property type="entry name" value="EF-hand"/>
    <property type="match status" value="1"/>
</dbReference>
<dbReference type="PANTHER" id="PTHR23050">
    <property type="entry name" value="CALCIUM BINDING PROTEIN"/>
    <property type="match status" value="1"/>
</dbReference>
<dbReference type="FunFam" id="1.10.238.10:FF:000001">
    <property type="entry name" value="Calmodulin 1"/>
    <property type="match status" value="1"/>
</dbReference>
<evidence type="ECO:0000256" key="1">
    <source>
        <dbReference type="ARBA" id="ARBA00022737"/>
    </source>
</evidence>
<name>A0A7J6PP03_PEROL</name>
<dbReference type="InterPro" id="IPR011992">
    <property type="entry name" value="EF-hand-dom_pair"/>
</dbReference>
<keyword evidence="2" id="KW-0106">Calcium</keyword>
<accession>A0A7J6PP03</accession>
<evidence type="ECO:0000256" key="2">
    <source>
        <dbReference type="ARBA" id="ARBA00022837"/>
    </source>
</evidence>
<dbReference type="Proteomes" id="UP000553632">
    <property type="component" value="Unassembled WGS sequence"/>
</dbReference>
<dbReference type="InterPro" id="IPR018247">
    <property type="entry name" value="EF_Hand_1_Ca_BS"/>
</dbReference>
<dbReference type="Pfam" id="PF13499">
    <property type="entry name" value="EF-hand_7"/>
    <property type="match status" value="1"/>
</dbReference>
<dbReference type="PROSITE" id="PS50222">
    <property type="entry name" value="EF_HAND_2"/>
    <property type="match status" value="1"/>
</dbReference>
<evidence type="ECO:0000313" key="5">
    <source>
        <dbReference type="Proteomes" id="UP000553632"/>
    </source>
</evidence>
<evidence type="ECO:0000313" key="4">
    <source>
        <dbReference type="EMBL" id="KAF4697848.1"/>
    </source>
</evidence>
<keyword evidence="1" id="KW-0677">Repeat</keyword>
<reference evidence="4 5" key="1">
    <citation type="submission" date="2020-04" db="EMBL/GenBank/DDBJ databases">
        <title>Perkinsus olseni comparative genomics.</title>
        <authorList>
            <person name="Bogema D.R."/>
        </authorList>
    </citation>
    <scope>NUCLEOTIDE SEQUENCE [LARGE SCALE GENOMIC DNA]</scope>
    <source>
        <strain evidence="4 5">ATCC PRA-207</strain>
    </source>
</reference>
<keyword evidence="5" id="KW-1185">Reference proteome</keyword>
<dbReference type="InterPro" id="IPR050145">
    <property type="entry name" value="Centrin_CML-like"/>
</dbReference>
<feature type="domain" description="EF-hand" evidence="3">
    <location>
        <begin position="54"/>
        <end position="89"/>
    </location>
</feature>
<evidence type="ECO:0000259" key="3">
    <source>
        <dbReference type="PROSITE" id="PS50222"/>
    </source>
</evidence>
<feature type="non-terminal residue" evidence="4">
    <location>
        <position position="1"/>
    </location>
</feature>
<dbReference type="InterPro" id="IPR002048">
    <property type="entry name" value="EF_hand_dom"/>
</dbReference>
<dbReference type="PROSITE" id="PS00018">
    <property type="entry name" value="EF_HAND_1"/>
    <property type="match status" value="1"/>
</dbReference>
<proteinExistence type="predicted"/>
<feature type="non-terminal residue" evidence="4">
    <location>
        <position position="566"/>
    </location>
</feature>